<dbReference type="AlphaFoldDB" id="A0A6J5BZS5"/>
<name>A0A6J5BZS5_9BURK</name>
<feature type="compositionally biased region" description="Polar residues" evidence="1">
    <location>
        <begin position="51"/>
        <end position="62"/>
    </location>
</feature>
<evidence type="ECO:0000256" key="2">
    <source>
        <dbReference type="SAM" id="SignalP"/>
    </source>
</evidence>
<protein>
    <submittedName>
        <fullName evidence="3">Uncharacterized protein</fullName>
    </submittedName>
</protein>
<evidence type="ECO:0000313" key="4">
    <source>
        <dbReference type="Proteomes" id="UP000507979"/>
    </source>
</evidence>
<feature type="region of interest" description="Disordered" evidence="1">
    <location>
        <begin position="39"/>
        <end position="62"/>
    </location>
</feature>
<gene>
    <name evidence="3" type="ORF">LMG26845_06230</name>
</gene>
<proteinExistence type="predicted"/>
<evidence type="ECO:0000256" key="1">
    <source>
        <dbReference type="SAM" id="MobiDB-lite"/>
    </source>
</evidence>
<sequence>MMAAALEGGASVFAGMRACAVALALACVMAAAAPLPATGLPATAGRDSGSVRATTTGNSAVS</sequence>
<feature type="chain" id="PRO_5027114184" evidence="2">
    <location>
        <begin position="33"/>
        <end position="62"/>
    </location>
</feature>
<dbReference type="Proteomes" id="UP000507979">
    <property type="component" value="Unassembled WGS sequence"/>
</dbReference>
<reference evidence="3 4" key="1">
    <citation type="submission" date="2020-04" db="EMBL/GenBank/DDBJ databases">
        <authorList>
            <person name="De Canck E."/>
        </authorList>
    </citation>
    <scope>NUCLEOTIDE SEQUENCE [LARGE SCALE GENOMIC DNA]</scope>
    <source>
        <strain evidence="3 4">LMG 26845</strain>
    </source>
</reference>
<organism evidence="3 4">
    <name type="scientific">Achromobacter insuavis</name>
    <dbReference type="NCBI Taxonomy" id="1287735"/>
    <lineage>
        <taxon>Bacteria</taxon>
        <taxon>Pseudomonadati</taxon>
        <taxon>Pseudomonadota</taxon>
        <taxon>Betaproteobacteria</taxon>
        <taxon>Burkholderiales</taxon>
        <taxon>Alcaligenaceae</taxon>
        <taxon>Achromobacter</taxon>
    </lineage>
</organism>
<dbReference type="EMBL" id="CADIJR010000179">
    <property type="protein sequence ID" value="CAB3719462.1"/>
    <property type="molecule type" value="Genomic_DNA"/>
</dbReference>
<evidence type="ECO:0000313" key="3">
    <source>
        <dbReference type="EMBL" id="CAB3719462.1"/>
    </source>
</evidence>
<keyword evidence="2" id="KW-0732">Signal</keyword>
<feature type="signal peptide" evidence="2">
    <location>
        <begin position="1"/>
        <end position="32"/>
    </location>
</feature>
<accession>A0A6J5BZS5</accession>
<keyword evidence="4" id="KW-1185">Reference proteome</keyword>